<name>A0A0E9QN26_ANGAN</name>
<accession>A0A0E9QN26</accession>
<evidence type="ECO:0000313" key="1">
    <source>
        <dbReference type="EMBL" id="JAH18311.1"/>
    </source>
</evidence>
<organism evidence="1">
    <name type="scientific">Anguilla anguilla</name>
    <name type="common">European freshwater eel</name>
    <name type="synonym">Muraena anguilla</name>
    <dbReference type="NCBI Taxonomy" id="7936"/>
    <lineage>
        <taxon>Eukaryota</taxon>
        <taxon>Metazoa</taxon>
        <taxon>Chordata</taxon>
        <taxon>Craniata</taxon>
        <taxon>Vertebrata</taxon>
        <taxon>Euteleostomi</taxon>
        <taxon>Actinopterygii</taxon>
        <taxon>Neopterygii</taxon>
        <taxon>Teleostei</taxon>
        <taxon>Anguilliformes</taxon>
        <taxon>Anguillidae</taxon>
        <taxon>Anguilla</taxon>
    </lineage>
</organism>
<reference evidence="1" key="2">
    <citation type="journal article" date="2015" name="Fish Shellfish Immunol.">
        <title>Early steps in the European eel (Anguilla anguilla)-Vibrio vulnificus interaction in the gills: Role of the RtxA13 toxin.</title>
        <authorList>
            <person name="Callol A."/>
            <person name="Pajuelo D."/>
            <person name="Ebbesson L."/>
            <person name="Teles M."/>
            <person name="MacKenzie S."/>
            <person name="Amaro C."/>
        </authorList>
    </citation>
    <scope>NUCLEOTIDE SEQUENCE</scope>
</reference>
<sequence>MKGSPHSLIWNTYVLVPWLLSNLPRCSRTNFLIFLSLYL</sequence>
<protein>
    <submittedName>
        <fullName evidence="1">Uncharacterized protein</fullName>
    </submittedName>
</protein>
<dbReference type="EMBL" id="GBXM01090266">
    <property type="protein sequence ID" value="JAH18311.1"/>
    <property type="molecule type" value="Transcribed_RNA"/>
</dbReference>
<proteinExistence type="predicted"/>
<reference evidence="1" key="1">
    <citation type="submission" date="2014-11" db="EMBL/GenBank/DDBJ databases">
        <authorList>
            <person name="Amaro Gonzalez C."/>
        </authorList>
    </citation>
    <scope>NUCLEOTIDE SEQUENCE</scope>
</reference>
<dbReference type="AlphaFoldDB" id="A0A0E9QN26"/>